<gene>
    <name evidence="1" type="primary">CDIP1</name>
    <name evidence="2" type="ORF">TR125952</name>
</gene>
<feature type="non-terminal residue" evidence="2">
    <location>
        <position position="1"/>
    </location>
</feature>
<accession>A0A0V0J9Z8</accession>
<evidence type="ECO:0000313" key="1">
    <source>
        <dbReference type="EMBL" id="JAP43729.1"/>
    </source>
</evidence>
<proteinExistence type="predicted"/>
<organism evidence="2">
    <name type="scientific">Schistocephalus solidus</name>
    <name type="common">Tapeworm</name>
    <dbReference type="NCBI Taxonomy" id="70667"/>
    <lineage>
        <taxon>Eukaryota</taxon>
        <taxon>Metazoa</taxon>
        <taxon>Spiralia</taxon>
        <taxon>Lophotrochozoa</taxon>
        <taxon>Platyhelminthes</taxon>
        <taxon>Cestoda</taxon>
        <taxon>Eucestoda</taxon>
        <taxon>Diphyllobothriidea</taxon>
        <taxon>Diphyllobothriidae</taxon>
        <taxon>Schistocephalus</taxon>
    </lineage>
</organism>
<dbReference type="AlphaFoldDB" id="A0A0V0J9Z8"/>
<dbReference type="EMBL" id="GEEE01019496">
    <property type="protein sequence ID" value="JAP43729.1"/>
    <property type="molecule type" value="Transcribed_RNA"/>
</dbReference>
<dbReference type="EMBL" id="GEEE01000670">
    <property type="protein sequence ID" value="JAP62555.1"/>
    <property type="molecule type" value="Transcribed_RNA"/>
</dbReference>
<evidence type="ECO:0000313" key="2">
    <source>
        <dbReference type="EMBL" id="JAP62555.1"/>
    </source>
</evidence>
<sequence length="168" mass="18882">GAPGARGGTRVSGAGGVLGGGGWVSGRCNKKDMQYISQLSYRLIKKHHLPKDKYERTGKPRQYTRFINDVARDSGMAVRTNTGLWKGSEDGQNCLWTQNDIDCRWAGILRCRVGRRVWRIFSGRIGGGWTRGNGRRESSGLFRVRRCCRHSGRRCISQFHTNNPKSIL</sequence>
<reference evidence="2" key="1">
    <citation type="submission" date="2016-01" db="EMBL/GenBank/DDBJ databases">
        <title>Reference transcriptome for the parasite Schistocephalus solidus: insights into the molecular evolution of parasitism.</title>
        <authorList>
            <person name="Hebert F.O."/>
            <person name="Grambauer S."/>
            <person name="Barber I."/>
            <person name="Landry C.R."/>
            <person name="Aubin-Horth N."/>
        </authorList>
    </citation>
    <scope>NUCLEOTIDE SEQUENCE</scope>
</reference>
<name>A0A0V0J9Z8_SCHSO</name>
<protein>
    <submittedName>
        <fullName evidence="1">Cell death-inducing p53-target protein 1 homolog</fullName>
    </submittedName>
</protein>